<proteinExistence type="predicted"/>
<protein>
    <submittedName>
        <fullName evidence="1">Uncharacterized protein</fullName>
    </submittedName>
</protein>
<dbReference type="EMBL" id="JACWUS010000005">
    <property type="protein sequence ID" value="MBD2829844.1"/>
    <property type="molecule type" value="Genomic_DNA"/>
</dbReference>
<gene>
    <name evidence="1" type="ORF">ID875_20895</name>
</gene>
<organism evidence="1">
    <name type="scientific">Streptomyces globisporus</name>
    <dbReference type="NCBI Taxonomy" id="1908"/>
    <lineage>
        <taxon>Bacteria</taxon>
        <taxon>Bacillati</taxon>
        <taxon>Actinomycetota</taxon>
        <taxon>Actinomycetes</taxon>
        <taxon>Kitasatosporales</taxon>
        <taxon>Streptomycetaceae</taxon>
        <taxon>Streptomyces</taxon>
    </lineage>
</organism>
<reference evidence="1" key="1">
    <citation type="journal article" date="2020" name="PLoS ONE">
        <title>Isolation and characterization of Streptomyces bacteriophages and Streptomyces strains encoding biosynthetic arsenals: Streptomyces strains and phages for antibiotic discovery.</title>
        <authorList>
            <person name="Montano E.T."/>
            <person name="Nideffer J.F."/>
            <person name="Brumage L."/>
            <person name="Erb M."/>
            <person name="Derman A.I."/>
            <person name="Davis J.P."/>
            <person name="Estrada E."/>
            <person name="Fu S."/>
            <person name="Le D."/>
            <person name="Vuppala A."/>
            <person name="Tran C."/>
            <person name="Luterstein E."/>
            <person name="Lakkaraju S."/>
            <person name="Panchagnula S."/>
            <person name="Ren C."/>
            <person name="Doan J."/>
            <person name="Tran S."/>
            <person name="Soriano J."/>
            <person name="Fujita Y."/>
            <person name="Gutala P."/>
            <person name="Fujii Q."/>
            <person name="Lee M."/>
            <person name="Bui A."/>
            <person name="Villarreal C."/>
            <person name="Shing S.R."/>
            <person name="Kim S."/>
            <person name="Freeman D."/>
            <person name="Racha V."/>
            <person name="Ho A."/>
            <person name="Kumar P."/>
            <person name="Falah K."/>
            <person name="Dawson T."/>
            <person name="Enustun E."/>
            <person name="Prichard A."/>
            <person name="Gomez A."/>
            <person name="Khanna K."/>
            <person name="Trigg S."/>
            <person name="Fernandez L."/>
            <person name="Pogliano K."/>
            <person name="Pogliano J."/>
        </authorList>
    </citation>
    <scope>NUCLEOTIDE SEQUENCE</scope>
    <source>
        <strain evidence="1">QF2</strain>
    </source>
</reference>
<comment type="caution">
    <text evidence="1">The sequence shown here is derived from an EMBL/GenBank/DDBJ whole genome shotgun (WGS) entry which is preliminary data.</text>
</comment>
<accession>A0A927BLD3</accession>
<name>A0A927BLD3_STRGL</name>
<dbReference type="AlphaFoldDB" id="A0A927BLD3"/>
<sequence length="121" mass="12884">MTDEPTARDLLSKALQAEGHTIGGEAWLGSGCFVLTVQVAGPAQLWISDADAQLDYPPAEHTGWTAFYHSHGLETEEGAAEVYRSTDTDCAADTANLVRVVNAYVAAATRQPKREPATALP</sequence>
<evidence type="ECO:0000313" key="1">
    <source>
        <dbReference type="EMBL" id="MBD2829844.1"/>
    </source>
</evidence>